<reference evidence="7 8" key="1">
    <citation type="journal article" date="2010" name="Stand. Genomic Sci.">
        <title>Complete genome sequence of Haliangium ochraceum type strain (SMP-2).</title>
        <authorList>
            <consortium name="US DOE Joint Genome Institute (JGI-PGF)"/>
            <person name="Ivanova N."/>
            <person name="Daum C."/>
            <person name="Lang E."/>
            <person name="Abt B."/>
            <person name="Kopitz M."/>
            <person name="Saunders E."/>
            <person name="Lapidus A."/>
            <person name="Lucas S."/>
            <person name="Glavina Del Rio T."/>
            <person name="Nolan M."/>
            <person name="Tice H."/>
            <person name="Copeland A."/>
            <person name="Cheng J.F."/>
            <person name="Chen F."/>
            <person name="Bruce D."/>
            <person name="Goodwin L."/>
            <person name="Pitluck S."/>
            <person name="Mavromatis K."/>
            <person name="Pati A."/>
            <person name="Mikhailova N."/>
            <person name="Chen A."/>
            <person name="Palaniappan K."/>
            <person name="Land M."/>
            <person name="Hauser L."/>
            <person name="Chang Y.J."/>
            <person name="Jeffries C.D."/>
            <person name="Detter J.C."/>
            <person name="Brettin T."/>
            <person name="Rohde M."/>
            <person name="Goker M."/>
            <person name="Bristow J."/>
            <person name="Markowitz V."/>
            <person name="Eisen J.A."/>
            <person name="Hugenholtz P."/>
            <person name="Kyrpides N.C."/>
            <person name="Klenk H.P."/>
        </authorList>
    </citation>
    <scope>NUCLEOTIDE SEQUENCE [LARGE SCALE GENOMIC DNA]</scope>
    <source>
        <strain evidence="8">DSM 14365 / CIP 107738 / JCM 11303 / AJ 13395 / SMP-2</strain>
    </source>
</reference>
<dbReference type="InterPro" id="IPR001851">
    <property type="entry name" value="ABC_transp_permease"/>
</dbReference>
<dbReference type="STRING" id="502025.Hoch_6622"/>
<dbReference type="RefSeq" id="WP_012831680.1">
    <property type="nucleotide sequence ID" value="NC_013440.1"/>
</dbReference>
<evidence type="ECO:0000256" key="4">
    <source>
        <dbReference type="ARBA" id="ARBA00022989"/>
    </source>
</evidence>
<dbReference type="HOGENOM" id="CLU_028880_2_2_7"/>
<gene>
    <name evidence="7" type="ordered locus">Hoch_6622</name>
</gene>
<dbReference type="KEGG" id="hoh:Hoch_6622"/>
<dbReference type="PANTHER" id="PTHR32196">
    <property type="entry name" value="ABC TRANSPORTER PERMEASE PROTEIN YPHD-RELATED-RELATED"/>
    <property type="match status" value="1"/>
</dbReference>
<keyword evidence="3 6" id="KW-0812">Transmembrane</keyword>
<dbReference type="GO" id="GO:0005886">
    <property type="term" value="C:plasma membrane"/>
    <property type="evidence" value="ECO:0007669"/>
    <property type="project" value="UniProtKB-SubCell"/>
</dbReference>
<dbReference type="OrthoDB" id="5503349at2"/>
<evidence type="ECO:0000256" key="6">
    <source>
        <dbReference type="SAM" id="Phobius"/>
    </source>
</evidence>
<feature type="transmembrane region" description="Helical" evidence="6">
    <location>
        <begin position="37"/>
        <end position="55"/>
    </location>
</feature>
<keyword evidence="4 6" id="KW-1133">Transmembrane helix</keyword>
<name>D0LRU6_HALO1</name>
<feature type="transmembrane region" description="Helical" evidence="6">
    <location>
        <begin position="152"/>
        <end position="175"/>
    </location>
</feature>
<evidence type="ECO:0000313" key="7">
    <source>
        <dbReference type="EMBL" id="ACY19088.1"/>
    </source>
</evidence>
<evidence type="ECO:0000313" key="8">
    <source>
        <dbReference type="Proteomes" id="UP000001880"/>
    </source>
</evidence>
<dbReference type="AlphaFoldDB" id="D0LRU6"/>
<feature type="transmembrane region" description="Helical" evidence="6">
    <location>
        <begin position="112"/>
        <end position="132"/>
    </location>
</feature>
<keyword evidence="8" id="KW-1185">Reference proteome</keyword>
<dbReference type="eggNOG" id="COG4214">
    <property type="taxonomic scope" value="Bacteria"/>
</dbReference>
<feature type="transmembrane region" description="Helical" evidence="6">
    <location>
        <begin position="85"/>
        <end position="105"/>
    </location>
</feature>
<proteinExistence type="predicted"/>
<comment type="subcellular location">
    <subcellularLocation>
        <location evidence="1">Cell membrane</location>
        <topology evidence="1">Multi-pass membrane protein</topology>
    </subcellularLocation>
</comment>
<sequence>MSKFLRDNATMIALVVFGIVLAFKTDVFFTPRNLYNVSLQVTIVGIVAVGMTKVILIAGIDLSVGSLVGLAAIAVTWFMQAGFDMWSAVGLTLLGGCAIGLWNGFWIARYRIPAFIITLGMMTIARGLALSISGGTSIPVTDPSFANIGGEYIPQSISMVLLAAAWVLFLALTLYDLSQRRRYQLDVSYVEIGSRIAVLTVGLGLAVWVYGNYRGIPVPVAIFAVVSLLGIFALRNTRFGRRLYAMGGNEEAARLSGINIRVTTALVYVIIAGLSALAGVILASRLNGASPNLGTMLELDVIAAVVIGGTSLTGGIGTVGGSIIGAFLIGVLENGMSLLGVNEFYRFIVKGFIIIIAVLFDVLSKQKKG</sequence>
<dbReference type="Proteomes" id="UP000001880">
    <property type="component" value="Chromosome"/>
</dbReference>
<organism evidence="7 8">
    <name type="scientific">Haliangium ochraceum (strain DSM 14365 / JCM 11303 / SMP-2)</name>
    <dbReference type="NCBI Taxonomy" id="502025"/>
    <lineage>
        <taxon>Bacteria</taxon>
        <taxon>Pseudomonadati</taxon>
        <taxon>Myxococcota</taxon>
        <taxon>Polyangia</taxon>
        <taxon>Haliangiales</taxon>
        <taxon>Kofleriaceae</taxon>
        <taxon>Haliangium</taxon>
    </lineage>
</organism>
<dbReference type="Pfam" id="PF02653">
    <property type="entry name" value="BPD_transp_2"/>
    <property type="match status" value="1"/>
</dbReference>
<accession>D0LRU6</accession>
<evidence type="ECO:0000256" key="1">
    <source>
        <dbReference type="ARBA" id="ARBA00004651"/>
    </source>
</evidence>
<protein>
    <submittedName>
        <fullName evidence="7">Inner-membrane translocator</fullName>
    </submittedName>
</protein>
<feature type="transmembrane region" description="Helical" evidence="6">
    <location>
        <begin position="258"/>
        <end position="282"/>
    </location>
</feature>
<feature type="transmembrane region" description="Helical" evidence="6">
    <location>
        <begin position="187"/>
        <end position="210"/>
    </location>
</feature>
<dbReference type="EMBL" id="CP001804">
    <property type="protein sequence ID" value="ACY19088.1"/>
    <property type="molecule type" value="Genomic_DNA"/>
</dbReference>
<feature type="transmembrane region" description="Helical" evidence="6">
    <location>
        <begin position="344"/>
        <end position="363"/>
    </location>
</feature>
<evidence type="ECO:0000256" key="3">
    <source>
        <dbReference type="ARBA" id="ARBA00022692"/>
    </source>
</evidence>
<evidence type="ECO:0000256" key="2">
    <source>
        <dbReference type="ARBA" id="ARBA00022475"/>
    </source>
</evidence>
<feature type="transmembrane region" description="Helical" evidence="6">
    <location>
        <begin position="12"/>
        <end position="31"/>
    </location>
</feature>
<feature type="transmembrane region" description="Helical" evidence="6">
    <location>
        <begin position="216"/>
        <end position="237"/>
    </location>
</feature>
<dbReference type="CDD" id="cd06579">
    <property type="entry name" value="TM_PBP1_transp_AraH_like"/>
    <property type="match status" value="1"/>
</dbReference>
<feature type="transmembrane region" description="Helical" evidence="6">
    <location>
        <begin position="302"/>
        <end position="332"/>
    </location>
</feature>
<evidence type="ECO:0000256" key="5">
    <source>
        <dbReference type="ARBA" id="ARBA00023136"/>
    </source>
</evidence>
<dbReference type="GO" id="GO:0022857">
    <property type="term" value="F:transmembrane transporter activity"/>
    <property type="evidence" value="ECO:0007669"/>
    <property type="project" value="InterPro"/>
</dbReference>
<keyword evidence="2" id="KW-1003">Cell membrane</keyword>
<keyword evidence="5 6" id="KW-0472">Membrane</keyword>
<feature type="transmembrane region" description="Helical" evidence="6">
    <location>
        <begin position="62"/>
        <end position="79"/>
    </location>
</feature>